<reference evidence="1 2" key="1">
    <citation type="submission" date="2014-02" db="EMBL/GenBank/DDBJ databases">
        <title>Single nucleus genome sequencing reveals high similarity among nuclei of an endomycorrhizal fungus.</title>
        <authorList>
            <person name="Lin K."/>
            <person name="Geurts R."/>
            <person name="Zhang Z."/>
            <person name="Limpens E."/>
            <person name="Saunders D.G."/>
            <person name="Mu D."/>
            <person name="Pang E."/>
            <person name="Cao H."/>
            <person name="Cha H."/>
            <person name="Lin T."/>
            <person name="Zhou Q."/>
            <person name="Shang Y."/>
            <person name="Li Y."/>
            <person name="Ivanov S."/>
            <person name="Sharma T."/>
            <person name="Velzen R.V."/>
            <person name="Ruijter N.D."/>
            <person name="Aanen D.K."/>
            <person name="Win J."/>
            <person name="Kamoun S."/>
            <person name="Bisseling T."/>
            <person name="Huang S."/>
        </authorList>
    </citation>
    <scope>NUCLEOTIDE SEQUENCE [LARGE SCALE GENOMIC DNA]</scope>
    <source>
        <strain evidence="2">DAOM197198w</strain>
    </source>
</reference>
<dbReference type="OrthoDB" id="2417504at2759"/>
<dbReference type="AlphaFoldDB" id="A0A015INU8"/>
<dbReference type="EMBL" id="JEMT01027923">
    <property type="protein sequence ID" value="EXX55915.1"/>
    <property type="molecule type" value="Genomic_DNA"/>
</dbReference>
<comment type="caution">
    <text evidence="1">The sequence shown here is derived from an EMBL/GenBank/DDBJ whole genome shotgun (WGS) entry which is preliminary data.</text>
</comment>
<protein>
    <submittedName>
        <fullName evidence="1">Uncharacterized protein</fullName>
    </submittedName>
</protein>
<dbReference type="STRING" id="1432141.A0A015INU8"/>
<name>A0A015INU8_RHIIW</name>
<organism evidence="1 2">
    <name type="scientific">Rhizophagus irregularis (strain DAOM 197198w)</name>
    <name type="common">Glomus intraradices</name>
    <dbReference type="NCBI Taxonomy" id="1432141"/>
    <lineage>
        <taxon>Eukaryota</taxon>
        <taxon>Fungi</taxon>
        <taxon>Fungi incertae sedis</taxon>
        <taxon>Mucoromycota</taxon>
        <taxon>Glomeromycotina</taxon>
        <taxon>Glomeromycetes</taxon>
        <taxon>Glomerales</taxon>
        <taxon>Glomeraceae</taxon>
        <taxon>Rhizophagus</taxon>
    </lineage>
</organism>
<dbReference type="HOGENOM" id="CLU_045576_1_0_1"/>
<evidence type="ECO:0000313" key="2">
    <source>
        <dbReference type="Proteomes" id="UP000022910"/>
    </source>
</evidence>
<keyword evidence="2" id="KW-1185">Reference proteome</keyword>
<proteinExistence type="predicted"/>
<sequence>MDESYIHSDPLTTSLQQVKHNEISSDLAVDIIGLYRLLDLCNDDGSNGIVDKIIISKEQLRKLCNDMVPSSFKSISEINYTKLNSVSFRLIGCYGNRNLIAKLLLNRNLINQQIYDLLTVTASINDINKPSLRPGIYLLKVNSNLGLIIHWPEIECYVNSLSAASQIKRNMVNLHRYLTKLTDHQMCFMNDKDLENFDFNLENSDTNTDDDDDTDDEYEVKICQEEQEDFKINDGFKV</sequence>
<dbReference type="Proteomes" id="UP000022910">
    <property type="component" value="Unassembled WGS sequence"/>
</dbReference>
<accession>A0A015INU8</accession>
<gene>
    <name evidence="1" type="ORF">RirG_220880</name>
</gene>
<evidence type="ECO:0000313" key="1">
    <source>
        <dbReference type="EMBL" id="EXX55915.1"/>
    </source>
</evidence>